<accession>A0A0E0I7X6</accession>
<evidence type="ECO:0000313" key="3">
    <source>
        <dbReference type="EnsemblPlants" id="ONIVA08G04910.1"/>
    </source>
</evidence>
<dbReference type="AlphaFoldDB" id="A0A0E0I7X6"/>
<protein>
    <submittedName>
        <fullName evidence="3">Uncharacterized protein</fullName>
    </submittedName>
</protein>
<keyword evidence="1" id="KW-0812">Transmembrane</keyword>
<keyword evidence="1" id="KW-1133">Transmembrane helix</keyword>
<reference evidence="3" key="2">
    <citation type="submission" date="2018-04" db="EMBL/GenBank/DDBJ databases">
        <title>OnivRS2 (Oryza nivara Reference Sequence Version 2).</title>
        <authorList>
            <person name="Zhang J."/>
            <person name="Kudrna D."/>
            <person name="Lee S."/>
            <person name="Talag J."/>
            <person name="Rajasekar S."/>
            <person name="Welchert J."/>
            <person name="Hsing Y.-I."/>
            <person name="Wing R.A."/>
        </authorList>
    </citation>
    <scope>NUCLEOTIDE SEQUENCE [LARGE SCALE GENOMIC DNA]</scope>
    <source>
        <strain evidence="3">SL10</strain>
    </source>
</reference>
<name>A0A0E0I7X6_ORYNI</name>
<proteinExistence type="predicted"/>
<dbReference type="Proteomes" id="UP000006591">
    <property type="component" value="Chromosome 8"/>
</dbReference>
<feature type="signal peptide" evidence="2">
    <location>
        <begin position="1"/>
        <end position="27"/>
    </location>
</feature>
<evidence type="ECO:0000256" key="2">
    <source>
        <dbReference type="SAM" id="SignalP"/>
    </source>
</evidence>
<sequence length="128" mass="13576">MRVVNAVAASRRNLLLVVVLIVHVVKAAAVSAAAASGRNLLLVVFLVRAGGPRPDPAAAAVPCPDPAVPAVPRPDPAVPRASVIFTFFFIFGVLVLCGRYNLTARDNQLSLRSARPYAKIPIFPNTRL</sequence>
<evidence type="ECO:0000256" key="1">
    <source>
        <dbReference type="SAM" id="Phobius"/>
    </source>
</evidence>
<dbReference type="Gramene" id="ONIVA08G04910.1">
    <property type="protein sequence ID" value="ONIVA08G04910.1"/>
    <property type="gene ID" value="ONIVA08G04910"/>
</dbReference>
<evidence type="ECO:0000313" key="4">
    <source>
        <dbReference type="Proteomes" id="UP000006591"/>
    </source>
</evidence>
<feature type="chain" id="PRO_5002362816" evidence="2">
    <location>
        <begin position="28"/>
        <end position="128"/>
    </location>
</feature>
<keyword evidence="4" id="KW-1185">Reference proteome</keyword>
<dbReference type="EnsemblPlants" id="ONIVA08G04910.1">
    <property type="protein sequence ID" value="ONIVA08G04910.1"/>
    <property type="gene ID" value="ONIVA08G04910"/>
</dbReference>
<keyword evidence="2" id="KW-0732">Signal</keyword>
<dbReference type="HOGENOM" id="CLU_1963144_0_0_1"/>
<organism evidence="3">
    <name type="scientific">Oryza nivara</name>
    <name type="common">Indian wild rice</name>
    <name type="synonym">Oryza sativa f. spontanea</name>
    <dbReference type="NCBI Taxonomy" id="4536"/>
    <lineage>
        <taxon>Eukaryota</taxon>
        <taxon>Viridiplantae</taxon>
        <taxon>Streptophyta</taxon>
        <taxon>Embryophyta</taxon>
        <taxon>Tracheophyta</taxon>
        <taxon>Spermatophyta</taxon>
        <taxon>Magnoliopsida</taxon>
        <taxon>Liliopsida</taxon>
        <taxon>Poales</taxon>
        <taxon>Poaceae</taxon>
        <taxon>BOP clade</taxon>
        <taxon>Oryzoideae</taxon>
        <taxon>Oryzeae</taxon>
        <taxon>Oryzinae</taxon>
        <taxon>Oryza</taxon>
    </lineage>
</organism>
<keyword evidence="1" id="KW-0472">Membrane</keyword>
<feature type="transmembrane region" description="Helical" evidence="1">
    <location>
        <begin position="81"/>
        <end position="102"/>
    </location>
</feature>
<reference evidence="3" key="1">
    <citation type="submission" date="2015-04" db="UniProtKB">
        <authorList>
            <consortium name="EnsemblPlants"/>
        </authorList>
    </citation>
    <scope>IDENTIFICATION</scope>
    <source>
        <strain evidence="3">SL10</strain>
    </source>
</reference>